<protein>
    <submittedName>
        <fullName evidence="1">Uncharacterized protein</fullName>
    </submittedName>
</protein>
<comment type="caution">
    <text evidence="1">The sequence shown here is derived from an EMBL/GenBank/DDBJ whole genome shotgun (WGS) entry which is preliminary data.</text>
</comment>
<dbReference type="EMBL" id="LNQE01001024">
    <property type="protein sequence ID" value="KUG21755.1"/>
    <property type="molecule type" value="Genomic_DNA"/>
</dbReference>
<name>A0A0W8FLK8_9ZZZZ</name>
<dbReference type="AlphaFoldDB" id="A0A0W8FLK8"/>
<organism evidence="1">
    <name type="scientific">hydrocarbon metagenome</name>
    <dbReference type="NCBI Taxonomy" id="938273"/>
    <lineage>
        <taxon>unclassified sequences</taxon>
        <taxon>metagenomes</taxon>
        <taxon>ecological metagenomes</taxon>
    </lineage>
</organism>
<sequence>MSRSDGGGYSKIYFLDSGQDHAGMTRWEWIPAKTTPE</sequence>
<evidence type="ECO:0000313" key="1">
    <source>
        <dbReference type="EMBL" id="KUG21755.1"/>
    </source>
</evidence>
<accession>A0A0W8FLK8</accession>
<proteinExistence type="predicted"/>
<reference evidence="1" key="1">
    <citation type="journal article" date="2015" name="Proc. Natl. Acad. Sci. U.S.A.">
        <title>Networks of energetic and metabolic interactions define dynamics in microbial communities.</title>
        <authorList>
            <person name="Embree M."/>
            <person name="Liu J.K."/>
            <person name="Al-Bassam M.M."/>
            <person name="Zengler K."/>
        </authorList>
    </citation>
    <scope>NUCLEOTIDE SEQUENCE</scope>
</reference>
<gene>
    <name evidence="1" type="ORF">ASZ90_008491</name>
</gene>